<dbReference type="HOGENOM" id="CLU_078802_0_0_9"/>
<dbReference type="Gene3D" id="2.30.24.10">
    <property type="entry name" value="CAT RNA-binding domain"/>
    <property type="match status" value="1"/>
</dbReference>
<dbReference type="SUPFAM" id="SSF63520">
    <property type="entry name" value="PTS-regulatory domain, PRD"/>
    <property type="match status" value="2"/>
</dbReference>
<dbReference type="Pfam" id="PF00874">
    <property type="entry name" value="PRD"/>
    <property type="match status" value="2"/>
</dbReference>
<dbReference type="Gene3D" id="1.10.1790.10">
    <property type="entry name" value="PRD domain"/>
    <property type="match status" value="2"/>
</dbReference>
<dbReference type="RefSeq" id="WP_010779276.1">
    <property type="nucleotide sequence ID" value="NZ_ASWH01000002.1"/>
</dbReference>
<comment type="caution">
    <text evidence="3">The sequence shown here is derived from an EMBL/GenBank/DDBJ whole genome shotgun (WGS) entry which is preliminary data.</text>
</comment>
<dbReference type="InterPro" id="IPR036650">
    <property type="entry name" value="CAT_RNA-bd_dom_sf"/>
</dbReference>
<dbReference type="InterPro" id="IPR004341">
    <property type="entry name" value="CAT_RNA-bd_dom"/>
</dbReference>
<gene>
    <name evidence="4" type="ORF">I592_03534</name>
    <name evidence="3" type="ORF">UKC_00827</name>
</gene>
<dbReference type="GO" id="GO:0006355">
    <property type="term" value="P:regulation of DNA-templated transcription"/>
    <property type="evidence" value="ECO:0007669"/>
    <property type="project" value="InterPro"/>
</dbReference>
<dbReference type="SUPFAM" id="SSF50151">
    <property type="entry name" value="SacY-like RNA-binding domain"/>
    <property type="match status" value="1"/>
</dbReference>
<keyword evidence="1" id="KW-0677">Repeat</keyword>
<dbReference type="eggNOG" id="COG3711">
    <property type="taxonomic scope" value="Bacteria"/>
</dbReference>
<dbReference type="AlphaFoldDB" id="R2Y635"/>
<dbReference type="OrthoDB" id="9813552at2"/>
<dbReference type="InterPro" id="IPR050661">
    <property type="entry name" value="BglG_antiterminators"/>
</dbReference>
<dbReference type="PANTHER" id="PTHR30185">
    <property type="entry name" value="CRYPTIC BETA-GLUCOSIDE BGL OPERON ANTITERMINATOR"/>
    <property type="match status" value="1"/>
</dbReference>
<feature type="domain" description="PRD" evidence="2">
    <location>
        <begin position="172"/>
        <end position="278"/>
    </location>
</feature>
<evidence type="ECO:0000259" key="2">
    <source>
        <dbReference type="PROSITE" id="PS51372"/>
    </source>
</evidence>
<dbReference type="Proteomes" id="UP000014160">
    <property type="component" value="Unassembled WGS sequence"/>
</dbReference>
<protein>
    <recommendedName>
        <fullName evidence="2">PRD domain-containing protein</fullName>
    </recommendedName>
</protein>
<dbReference type="EMBL" id="ASWH01000002">
    <property type="protein sequence ID" value="EOW79394.1"/>
    <property type="molecule type" value="Genomic_DNA"/>
</dbReference>
<dbReference type="GO" id="GO:0003723">
    <property type="term" value="F:RNA binding"/>
    <property type="evidence" value="ECO:0007669"/>
    <property type="project" value="InterPro"/>
</dbReference>
<evidence type="ECO:0000313" key="6">
    <source>
        <dbReference type="Proteomes" id="UP000014160"/>
    </source>
</evidence>
<name>R2Y635_9ENTE</name>
<reference evidence="3 5" key="1">
    <citation type="submission" date="2013-02" db="EMBL/GenBank/DDBJ databases">
        <title>The Genome Sequence of Enterococcus gilvus ATCC BAA-350.</title>
        <authorList>
            <consortium name="The Broad Institute Genome Sequencing Platform"/>
            <consortium name="The Broad Institute Genome Sequencing Center for Infectious Disease"/>
            <person name="Earl A.M."/>
            <person name="Gilmore M.S."/>
            <person name="Lebreton F."/>
            <person name="Walker B."/>
            <person name="Young S.K."/>
            <person name="Zeng Q."/>
            <person name="Gargeya S."/>
            <person name="Fitzgerald M."/>
            <person name="Haas B."/>
            <person name="Abouelleil A."/>
            <person name="Alvarado L."/>
            <person name="Arachchi H.M."/>
            <person name="Berlin A.M."/>
            <person name="Chapman S.B."/>
            <person name="Dewar J."/>
            <person name="Goldberg J."/>
            <person name="Griggs A."/>
            <person name="Gujja S."/>
            <person name="Hansen M."/>
            <person name="Howarth C."/>
            <person name="Imamovic A."/>
            <person name="Larimer J."/>
            <person name="McCowan C."/>
            <person name="Murphy C."/>
            <person name="Neiman D."/>
            <person name="Pearson M."/>
            <person name="Priest M."/>
            <person name="Roberts A."/>
            <person name="Saif S."/>
            <person name="Shea T."/>
            <person name="Sisk P."/>
            <person name="Sykes S."/>
            <person name="Wortman J."/>
            <person name="Nusbaum C."/>
            <person name="Birren B."/>
        </authorList>
    </citation>
    <scope>NUCLEOTIDE SEQUENCE [LARGE SCALE GENOMIC DNA]</scope>
    <source>
        <strain evidence="3 5">ATCC BAA-350</strain>
    </source>
</reference>
<dbReference type="PANTHER" id="PTHR30185:SF15">
    <property type="entry name" value="CRYPTIC BETA-GLUCOSIDE BGL OPERON ANTITERMINATOR"/>
    <property type="match status" value="1"/>
</dbReference>
<dbReference type="Pfam" id="PF03123">
    <property type="entry name" value="CAT_RBD"/>
    <property type="match status" value="1"/>
</dbReference>
<evidence type="ECO:0000256" key="1">
    <source>
        <dbReference type="ARBA" id="ARBA00022737"/>
    </source>
</evidence>
<dbReference type="EMBL" id="AJDQ01000004">
    <property type="protein sequence ID" value="EOI57852.1"/>
    <property type="molecule type" value="Genomic_DNA"/>
</dbReference>
<proteinExistence type="predicted"/>
<evidence type="ECO:0000313" key="4">
    <source>
        <dbReference type="EMBL" id="EOW79394.1"/>
    </source>
</evidence>
<dbReference type="SMART" id="SM01061">
    <property type="entry name" value="CAT_RBD"/>
    <property type="match status" value="1"/>
</dbReference>
<organism evidence="3 5">
    <name type="scientific">Enterococcus gilvus ATCC BAA-350</name>
    <dbReference type="NCBI Taxonomy" id="1158614"/>
    <lineage>
        <taxon>Bacteria</taxon>
        <taxon>Bacillati</taxon>
        <taxon>Bacillota</taxon>
        <taxon>Bacilli</taxon>
        <taxon>Lactobacillales</taxon>
        <taxon>Enterococcaceae</taxon>
        <taxon>Enterococcus</taxon>
    </lineage>
</organism>
<evidence type="ECO:0000313" key="3">
    <source>
        <dbReference type="EMBL" id="EOI57852.1"/>
    </source>
</evidence>
<sequence length="278" mass="31992">MILIKKVLNSSVVLADDDGKEIIAFGKGIGYGKKVGEQISDDQVDKMFLAAEDRKMSQIIELVGEIPFEFFEISRDIILNAERELGKTLNSNIYLTLTDHLHFAIERSREGLVVANRLYWEIKNYYPKEFEIGKQALALLEKKYAIQLPKEEASNIAFHLINAQSDGSEANGFKYAKMISGIVNMVRYSIQKEIDTSSIHYSRFITHVRYFVERLYEEGLLEEGEDQLYEQMWILYPAAMEIAGKVKNYIETINHTAIPKDEIIYLGVHINRLMKHTT</sequence>
<dbReference type="InterPro" id="IPR036634">
    <property type="entry name" value="PRD_sf"/>
</dbReference>
<dbReference type="Proteomes" id="UP000013750">
    <property type="component" value="Unassembled WGS sequence"/>
</dbReference>
<reference evidence="4 6" key="2">
    <citation type="submission" date="2013-03" db="EMBL/GenBank/DDBJ databases">
        <title>The Genome Sequence of Enterococcus gilvus ATCC BAA-350 (PacBio/Illumina hybrid assembly).</title>
        <authorList>
            <consortium name="The Broad Institute Genomics Platform"/>
            <consortium name="The Broad Institute Genome Sequencing Center for Infectious Disease"/>
            <person name="Earl A."/>
            <person name="Russ C."/>
            <person name="Gilmore M."/>
            <person name="Surin D."/>
            <person name="Walker B."/>
            <person name="Young S."/>
            <person name="Zeng Q."/>
            <person name="Gargeya S."/>
            <person name="Fitzgerald M."/>
            <person name="Haas B."/>
            <person name="Abouelleil A."/>
            <person name="Allen A.W."/>
            <person name="Alvarado L."/>
            <person name="Arachchi H.M."/>
            <person name="Berlin A.M."/>
            <person name="Chapman S.B."/>
            <person name="Gainer-Dewar J."/>
            <person name="Goldberg J."/>
            <person name="Griggs A."/>
            <person name="Gujja S."/>
            <person name="Hansen M."/>
            <person name="Howarth C."/>
            <person name="Imamovic A."/>
            <person name="Ireland A."/>
            <person name="Larimer J."/>
            <person name="McCowan C."/>
            <person name="Murphy C."/>
            <person name="Pearson M."/>
            <person name="Poon T.W."/>
            <person name="Priest M."/>
            <person name="Roberts A."/>
            <person name="Saif S."/>
            <person name="Shea T."/>
            <person name="Sisk P."/>
            <person name="Sykes S."/>
            <person name="Wortman J."/>
            <person name="Nusbaum C."/>
            <person name="Birren B."/>
        </authorList>
    </citation>
    <scope>NUCLEOTIDE SEQUENCE [LARGE SCALE GENOMIC DNA]</scope>
    <source>
        <strain evidence="4 6">ATCC BAA-350</strain>
    </source>
</reference>
<feature type="domain" description="PRD" evidence="2">
    <location>
        <begin position="65"/>
        <end position="170"/>
    </location>
</feature>
<evidence type="ECO:0000313" key="5">
    <source>
        <dbReference type="Proteomes" id="UP000013750"/>
    </source>
</evidence>
<accession>R2Y635</accession>
<dbReference type="PROSITE" id="PS51372">
    <property type="entry name" value="PRD_2"/>
    <property type="match status" value="2"/>
</dbReference>
<dbReference type="InterPro" id="IPR011608">
    <property type="entry name" value="PRD"/>
</dbReference>
<keyword evidence="6" id="KW-1185">Reference proteome</keyword>
<dbReference type="PATRIC" id="fig|1158614.3.peg.856"/>